<dbReference type="RefSeq" id="WP_302110304.1">
    <property type="nucleotide sequence ID" value="NZ_JAUKTR010000004.1"/>
</dbReference>
<comment type="caution">
    <text evidence="5">The sequence shown here is derived from an EMBL/GenBank/DDBJ whole genome shotgun (WGS) entry which is preliminary data.</text>
</comment>
<evidence type="ECO:0000256" key="1">
    <source>
        <dbReference type="ARBA" id="ARBA00008361"/>
    </source>
</evidence>
<dbReference type="EMBL" id="JAUKTR010000004">
    <property type="protein sequence ID" value="MDO1559872.1"/>
    <property type="molecule type" value="Genomic_DNA"/>
</dbReference>
<dbReference type="Proteomes" id="UP001169063">
    <property type="component" value="Unassembled WGS sequence"/>
</dbReference>
<sequence>MTLKPIDYDDSQHRNYARGRPLHATAADMWMHALAAHAPDRRPLHVLDLGCGTGRFSPMLAEVFGSVTGIEPSERMREAAGRENFHPRVHYLAGRAEAIPLADASVDLVLMMLSYHHVRDRAAAAQEIARVLKPDGRLCIRSVFSDRMPVIDWHRFFPSADAVERAMFPTTDQVETAFAQAGLRPMALERHREQISESWAETAARMKLRPISTFEHLDEAEILAGQAALEAYAAAETSPTPLFIDADLMVLARG</sequence>
<comment type="similarity">
    <text evidence="1">Belongs to the methyltransferase superfamily.</text>
</comment>
<reference evidence="5" key="1">
    <citation type="submission" date="2023-07" db="EMBL/GenBank/DDBJ databases">
        <title>Brevundimonas soil sp. nov., isolated from the soil of chemical plant.</title>
        <authorList>
            <person name="Wu N."/>
        </authorList>
    </citation>
    <scope>NUCLEOTIDE SEQUENCE</scope>
    <source>
        <strain evidence="5">XZ-24</strain>
    </source>
</reference>
<dbReference type="PANTHER" id="PTHR44942">
    <property type="entry name" value="METHYLTRANSF_11 DOMAIN-CONTAINING PROTEIN"/>
    <property type="match status" value="1"/>
</dbReference>
<dbReference type="PANTHER" id="PTHR44942:SF4">
    <property type="entry name" value="METHYLTRANSFERASE TYPE 11 DOMAIN-CONTAINING PROTEIN"/>
    <property type="match status" value="1"/>
</dbReference>
<evidence type="ECO:0000313" key="5">
    <source>
        <dbReference type="EMBL" id="MDO1559872.1"/>
    </source>
</evidence>
<dbReference type="SUPFAM" id="SSF53335">
    <property type="entry name" value="S-adenosyl-L-methionine-dependent methyltransferases"/>
    <property type="match status" value="1"/>
</dbReference>
<dbReference type="InterPro" id="IPR013216">
    <property type="entry name" value="Methyltransf_11"/>
</dbReference>
<dbReference type="Pfam" id="PF08241">
    <property type="entry name" value="Methyltransf_11"/>
    <property type="match status" value="1"/>
</dbReference>
<dbReference type="GO" id="GO:0008168">
    <property type="term" value="F:methyltransferase activity"/>
    <property type="evidence" value="ECO:0007669"/>
    <property type="project" value="UniProtKB-KW"/>
</dbReference>
<keyword evidence="2 5" id="KW-0489">Methyltransferase</keyword>
<protein>
    <submittedName>
        <fullName evidence="5">Methyltransferase domain-containing protein</fullName>
    </submittedName>
</protein>
<dbReference type="CDD" id="cd02440">
    <property type="entry name" value="AdoMet_MTases"/>
    <property type="match status" value="1"/>
</dbReference>
<proteinExistence type="inferred from homology"/>
<evidence type="ECO:0000313" key="6">
    <source>
        <dbReference type="Proteomes" id="UP001169063"/>
    </source>
</evidence>
<dbReference type="Gene3D" id="3.40.50.150">
    <property type="entry name" value="Vaccinia Virus protein VP39"/>
    <property type="match status" value="1"/>
</dbReference>
<evidence type="ECO:0000259" key="4">
    <source>
        <dbReference type="Pfam" id="PF08241"/>
    </source>
</evidence>
<keyword evidence="6" id="KW-1185">Reference proteome</keyword>
<gene>
    <name evidence="5" type="ORF">Q0812_10590</name>
</gene>
<keyword evidence="3" id="KW-0808">Transferase</keyword>
<organism evidence="5 6">
    <name type="scientific">Peiella sedimenti</name>
    <dbReference type="NCBI Taxonomy" id="3061083"/>
    <lineage>
        <taxon>Bacteria</taxon>
        <taxon>Pseudomonadati</taxon>
        <taxon>Pseudomonadota</taxon>
        <taxon>Alphaproteobacteria</taxon>
        <taxon>Caulobacterales</taxon>
        <taxon>Caulobacteraceae</taxon>
        <taxon>Peiella</taxon>
    </lineage>
</organism>
<evidence type="ECO:0000256" key="3">
    <source>
        <dbReference type="ARBA" id="ARBA00022679"/>
    </source>
</evidence>
<name>A0ABT8SMS6_9CAUL</name>
<evidence type="ECO:0000256" key="2">
    <source>
        <dbReference type="ARBA" id="ARBA00022603"/>
    </source>
</evidence>
<dbReference type="InterPro" id="IPR051052">
    <property type="entry name" value="Diverse_substrate_MTase"/>
</dbReference>
<accession>A0ABT8SMS6</accession>
<dbReference type="InterPro" id="IPR029063">
    <property type="entry name" value="SAM-dependent_MTases_sf"/>
</dbReference>
<feature type="domain" description="Methyltransferase type 11" evidence="4">
    <location>
        <begin position="47"/>
        <end position="140"/>
    </location>
</feature>
<dbReference type="GO" id="GO:0032259">
    <property type="term" value="P:methylation"/>
    <property type="evidence" value="ECO:0007669"/>
    <property type="project" value="UniProtKB-KW"/>
</dbReference>